<comment type="caution">
    <text evidence="2">The sequence shown here is derived from an EMBL/GenBank/DDBJ whole genome shotgun (WGS) entry which is preliminary data.</text>
</comment>
<evidence type="ECO:0000313" key="3">
    <source>
        <dbReference type="Proteomes" id="UP000093000"/>
    </source>
</evidence>
<dbReference type="OrthoDB" id="2449831at2759"/>
<name>A0A1C7NC43_9FUNG</name>
<protein>
    <submittedName>
        <fullName evidence="2">Uncharacterized protein</fullName>
    </submittedName>
</protein>
<feature type="chain" id="PRO_5008889609" evidence="1">
    <location>
        <begin position="17"/>
        <end position="209"/>
    </location>
</feature>
<dbReference type="EMBL" id="LUGH01000281">
    <property type="protein sequence ID" value="OBZ86665.1"/>
    <property type="molecule type" value="Genomic_DNA"/>
</dbReference>
<dbReference type="AlphaFoldDB" id="A0A1C7NC43"/>
<evidence type="ECO:0000256" key="1">
    <source>
        <dbReference type="SAM" id="SignalP"/>
    </source>
</evidence>
<keyword evidence="3" id="KW-1185">Reference proteome</keyword>
<organism evidence="2 3">
    <name type="scientific">Choanephora cucurbitarum</name>
    <dbReference type="NCBI Taxonomy" id="101091"/>
    <lineage>
        <taxon>Eukaryota</taxon>
        <taxon>Fungi</taxon>
        <taxon>Fungi incertae sedis</taxon>
        <taxon>Mucoromycota</taxon>
        <taxon>Mucoromycotina</taxon>
        <taxon>Mucoromycetes</taxon>
        <taxon>Mucorales</taxon>
        <taxon>Mucorineae</taxon>
        <taxon>Choanephoraceae</taxon>
        <taxon>Choanephoroideae</taxon>
        <taxon>Choanephora</taxon>
    </lineage>
</organism>
<reference evidence="2 3" key="1">
    <citation type="submission" date="2016-03" db="EMBL/GenBank/DDBJ databases">
        <title>Choanephora cucurbitarum.</title>
        <authorList>
            <person name="Min B."/>
            <person name="Park H."/>
            <person name="Park J.-H."/>
            <person name="Shin H.-D."/>
            <person name="Choi I.-G."/>
        </authorList>
    </citation>
    <scope>NUCLEOTIDE SEQUENCE [LARGE SCALE GENOMIC DNA]</scope>
    <source>
        <strain evidence="2 3">KUS-F28377</strain>
    </source>
</reference>
<sequence>MKSSFLILSAIATAHAALVLPPYPNPYESVRNYGCRHHSSSVEHYTGDYTSYTRTASWYSEHDCSEYASSPPYGYPTPYPYPIPFPGPIIEPIPIDPVIDPVPIDPVIDPIHGGVQPIPDEGVACIALYYPCPELCPDNCVRPTNSPCPFATRPTCPPEVCAAVLCAADPVKPCPADCLYGCDYINQSNPCCDFLGEPVCRGSPTIGIA</sequence>
<feature type="signal peptide" evidence="1">
    <location>
        <begin position="1"/>
        <end position="16"/>
    </location>
</feature>
<dbReference type="InParanoid" id="A0A1C7NC43"/>
<accession>A0A1C7NC43</accession>
<dbReference type="Proteomes" id="UP000093000">
    <property type="component" value="Unassembled WGS sequence"/>
</dbReference>
<proteinExistence type="predicted"/>
<keyword evidence="1" id="KW-0732">Signal</keyword>
<gene>
    <name evidence="2" type="ORF">A0J61_05274</name>
</gene>
<evidence type="ECO:0000313" key="2">
    <source>
        <dbReference type="EMBL" id="OBZ86665.1"/>
    </source>
</evidence>